<evidence type="ECO:0000256" key="1">
    <source>
        <dbReference type="SAM" id="MobiDB-lite"/>
    </source>
</evidence>
<dbReference type="AlphaFoldDB" id="A0A7J7DJF7"/>
<reference evidence="2 3" key="1">
    <citation type="journal article" date="2020" name="Nat. Commun.">
        <title>Genome of Tripterygium wilfordii and identification of cytochrome P450 involved in triptolide biosynthesis.</title>
        <authorList>
            <person name="Tu L."/>
            <person name="Su P."/>
            <person name="Zhang Z."/>
            <person name="Gao L."/>
            <person name="Wang J."/>
            <person name="Hu T."/>
            <person name="Zhou J."/>
            <person name="Zhang Y."/>
            <person name="Zhao Y."/>
            <person name="Liu Y."/>
            <person name="Song Y."/>
            <person name="Tong Y."/>
            <person name="Lu Y."/>
            <person name="Yang J."/>
            <person name="Xu C."/>
            <person name="Jia M."/>
            <person name="Peters R.J."/>
            <person name="Huang L."/>
            <person name="Gao W."/>
        </authorList>
    </citation>
    <scope>NUCLEOTIDE SEQUENCE [LARGE SCALE GENOMIC DNA]</scope>
    <source>
        <strain evidence="3">cv. XIE 37</strain>
        <tissue evidence="2">Leaf</tissue>
    </source>
</reference>
<comment type="caution">
    <text evidence="2">The sequence shown here is derived from an EMBL/GenBank/DDBJ whole genome shotgun (WGS) entry which is preliminary data.</text>
</comment>
<keyword evidence="3" id="KW-1185">Reference proteome</keyword>
<organism evidence="2 3">
    <name type="scientific">Tripterygium wilfordii</name>
    <name type="common">Thunder God vine</name>
    <dbReference type="NCBI Taxonomy" id="458696"/>
    <lineage>
        <taxon>Eukaryota</taxon>
        <taxon>Viridiplantae</taxon>
        <taxon>Streptophyta</taxon>
        <taxon>Embryophyta</taxon>
        <taxon>Tracheophyta</taxon>
        <taxon>Spermatophyta</taxon>
        <taxon>Magnoliopsida</taxon>
        <taxon>eudicotyledons</taxon>
        <taxon>Gunneridae</taxon>
        <taxon>Pentapetalae</taxon>
        <taxon>rosids</taxon>
        <taxon>fabids</taxon>
        <taxon>Celastrales</taxon>
        <taxon>Celastraceae</taxon>
        <taxon>Tripterygium</taxon>
    </lineage>
</organism>
<accession>A0A7J7DJF7</accession>
<gene>
    <name evidence="2" type="ORF">HS088_TW06G00671</name>
</gene>
<dbReference type="InParanoid" id="A0A7J7DJF7"/>
<protein>
    <submittedName>
        <fullName evidence="2">Uncharacterized protein</fullName>
    </submittedName>
</protein>
<evidence type="ECO:0000313" key="2">
    <source>
        <dbReference type="EMBL" id="KAF5746500.1"/>
    </source>
</evidence>
<feature type="region of interest" description="Disordered" evidence="1">
    <location>
        <begin position="47"/>
        <end position="82"/>
    </location>
</feature>
<proteinExistence type="predicted"/>
<dbReference type="Proteomes" id="UP000593562">
    <property type="component" value="Unassembled WGS sequence"/>
</dbReference>
<sequence>MTSNRTRLDIRICDILRTSFFFLPNLVKEFIIKGNAEEITQQRLAEMDSGPSWADQWDYQNPDPLPQPASDDGKKKKDAKGKFGKTLLSLKWIKGIGKKSQKSSNQS</sequence>
<evidence type="ECO:0000313" key="3">
    <source>
        <dbReference type="Proteomes" id="UP000593562"/>
    </source>
</evidence>
<dbReference type="EMBL" id="JAAARO010000006">
    <property type="protein sequence ID" value="KAF5746500.1"/>
    <property type="molecule type" value="Genomic_DNA"/>
</dbReference>
<name>A0A7J7DJF7_TRIWF</name>